<evidence type="ECO:0000313" key="4">
    <source>
        <dbReference type="Proteomes" id="UP000069771"/>
    </source>
</evidence>
<reference evidence="3 4" key="1">
    <citation type="journal article" date="2016" name="Gut Pathog.">
        <title>Whole genome sequencing of "Faecalibaculum rodentium" ALO17, isolated from C57BL/6J laboratory mouse feces.</title>
        <authorList>
            <person name="Lim S."/>
            <person name="Chang D.H."/>
            <person name="Ahn S."/>
            <person name="Kim B.C."/>
        </authorList>
    </citation>
    <scope>NUCLEOTIDE SEQUENCE [LARGE SCALE GENOMIC DNA]</scope>
    <source>
        <strain evidence="3 4">Alo17</strain>
    </source>
</reference>
<dbReference type="STRING" id="1702221.AALO17_17850"/>
<evidence type="ECO:0000259" key="2">
    <source>
        <dbReference type="Pfam" id="PF21279"/>
    </source>
</evidence>
<organism evidence="3 4">
    <name type="scientific">Faecalibaculum rodentium</name>
    <dbReference type="NCBI Taxonomy" id="1702221"/>
    <lineage>
        <taxon>Bacteria</taxon>
        <taxon>Bacillati</taxon>
        <taxon>Bacillota</taxon>
        <taxon>Erysipelotrichia</taxon>
        <taxon>Erysipelotrichales</taxon>
        <taxon>Erysipelotrichaceae</taxon>
        <taxon>Faecalibaculum</taxon>
    </lineage>
</organism>
<proteinExistence type="predicted"/>
<dbReference type="InterPro" id="IPR048449">
    <property type="entry name" value="YhfX-like_C"/>
</dbReference>
<dbReference type="Pfam" id="PF21279">
    <property type="entry name" value="YhfX-like_C"/>
    <property type="match status" value="1"/>
</dbReference>
<protein>
    <submittedName>
        <fullName evidence="3">Uncharacterized protein</fullName>
    </submittedName>
</protein>
<feature type="domain" description="YhfX-like C-terminal" evidence="2">
    <location>
        <begin position="279"/>
        <end position="374"/>
    </location>
</feature>
<dbReference type="AlphaFoldDB" id="A0A140DW92"/>
<name>A0A140DW92_9FIRM</name>
<evidence type="ECO:0000313" key="3">
    <source>
        <dbReference type="EMBL" id="AMK54919.1"/>
    </source>
</evidence>
<accession>A0A140DW92</accession>
<sequence length="385" mass="42511">MFIRKTAERNPELVEAGFDLMKKGLILPDTYVIDTDRFLANAEKILQEARRQGIDLYFMLKQIGRNPWLAQKLVEMGYPGAVTVDFREAQVMMDHNIPICNVGHLVQCPRGFLKEIIAYGPEYMTVYSREKIREISREAASQGKVMKLLIKVADQGDLIYSGQSAGFSPDQLPSLLDEIDSLPGVMTGGVTSFPAFLLNDQSKALEATHNLETLMKAGEILAARGVTDININAPSATCVRTISAMSVYPAISSAEPGHGLSGTTPLHALQDEPEIPCVIYMTEVSHDFHGHSYCYGGGHYRRSHVKEALAGTSLADVEYCKVIPADPACIDYYFELDRTFPVSTPVCMAFRFQIFVTRSHTVLVQGLASGHPEIIGEYDSLGRKL</sequence>
<dbReference type="GeneID" id="78478435"/>
<keyword evidence="4" id="KW-1185">Reference proteome</keyword>
<evidence type="ECO:0000259" key="1">
    <source>
        <dbReference type="Pfam" id="PF01168"/>
    </source>
</evidence>
<feature type="domain" description="Alanine racemase N-terminal" evidence="1">
    <location>
        <begin position="33"/>
        <end position="265"/>
    </location>
</feature>
<gene>
    <name evidence="3" type="ORF">AALO17_17850</name>
</gene>
<dbReference type="OrthoDB" id="3189402at2"/>
<dbReference type="Pfam" id="PF01168">
    <property type="entry name" value="Ala_racemase_N"/>
    <property type="match status" value="1"/>
</dbReference>
<dbReference type="KEGG" id="fro:AALO17_17850"/>
<dbReference type="Proteomes" id="UP000069771">
    <property type="component" value="Chromosome"/>
</dbReference>
<dbReference type="InterPro" id="IPR029066">
    <property type="entry name" value="PLP-binding_barrel"/>
</dbReference>
<dbReference type="InterPro" id="IPR001608">
    <property type="entry name" value="Ala_racemase_N"/>
</dbReference>
<dbReference type="SUPFAM" id="SSF51419">
    <property type="entry name" value="PLP-binding barrel"/>
    <property type="match status" value="1"/>
</dbReference>
<dbReference type="Gene3D" id="2.40.37.30">
    <property type="match status" value="2"/>
</dbReference>
<dbReference type="EMBL" id="CP011391">
    <property type="protein sequence ID" value="AMK54919.1"/>
    <property type="molecule type" value="Genomic_DNA"/>
</dbReference>
<dbReference type="PATRIC" id="fig|1702221.3.peg.1741"/>
<dbReference type="RefSeq" id="WP_067557949.1">
    <property type="nucleotide sequence ID" value="NZ_CAKOCV010000008.1"/>
</dbReference>